<keyword evidence="4 7" id="KW-1133">Transmembrane helix</keyword>
<dbReference type="InterPro" id="IPR000731">
    <property type="entry name" value="SSD"/>
</dbReference>
<dbReference type="SUPFAM" id="SSF82866">
    <property type="entry name" value="Multidrug efflux transporter AcrB transmembrane domain"/>
    <property type="match status" value="2"/>
</dbReference>
<dbReference type="PROSITE" id="PS50156">
    <property type="entry name" value="SSD"/>
    <property type="match status" value="1"/>
</dbReference>
<dbReference type="Pfam" id="PF03176">
    <property type="entry name" value="MMPL"/>
    <property type="match status" value="2"/>
</dbReference>
<feature type="transmembrane region" description="Helical" evidence="7">
    <location>
        <begin position="407"/>
        <end position="433"/>
    </location>
</feature>
<evidence type="ECO:0000256" key="5">
    <source>
        <dbReference type="ARBA" id="ARBA00023136"/>
    </source>
</evidence>
<gene>
    <name evidence="9" type="ORF">DSM112329_04528</name>
</gene>
<dbReference type="InterPro" id="IPR050545">
    <property type="entry name" value="Mycobact_MmpL"/>
</dbReference>
<feature type="transmembrane region" description="Helical" evidence="7">
    <location>
        <begin position="331"/>
        <end position="351"/>
    </location>
</feature>
<dbReference type="RefSeq" id="WP_354698830.1">
    <property type="nucleotide sequence ID" value="NZ_CP114014.1"/>
</dbReference>
<sequence>MRRIPDVAIRMAHGAVARPRRALVLGVLAVLVAALAALQLTPTSSQTLLARSGSDVGAATIAQERAFGGEPIVVLLKGDILDATLSPANIEKLDVIETRLAKIPGVKTAIGPSTFVHRSVDQLFAVVKRELGPIAETADKAANAAAAEATKSGKFTPEEVETIKDQTRLKALAPVQQEYSALLARFGATGLPSATNRNFVAQLVLGSGVEPKKRFAFLFPDREHALVVLRPRAGLSDAEVTDIGRRAGAIIGSSRLPGVQMSVAGAPLVVAQATDRVADELLRVAPAVVIAMAVALLLGLGLRNRALYLLVPAGAAVALTAGLSWPLGLGFTPATLAALPVILGLAVDYVVQLQARYWLERGRGLEPRAAADAAVDKVGPTLLLAGGVMAAGFLALMLSPVPLVGRLGLTLALGVGCSLLCLLLLTGPLIVALDRPARPLPELRLPRPSLGPRARFAALAVLIGVTLAGLVLSGGTDVQSDVRKLADRDMPELQRLEALQEELGTGGQIRVAVTGKNVASPEGLQWMQDVEPKLLKLDRQLDPGPNLATILGTAGAGVPDAAAIPRILKLIPAQFVDGILTKDRTRAELSYGIPLGSAGEQAELIQRMQDVLDGSAPRSITAQVSGLQALSAAGVDGLQKERPWLLLLSALIIFLLLLAARRDVRRALIPLAPALFAAGVTSVVVDSIGLELSPLSAGLDPLVLAVGVEFGLLLEARYHEERRAGLDPEAAARRATDLLSTPLIVSAGTVALGFLVLGLSRLPVLQQFGVVAALELTLSVLAAIALVPPLAVALDRGRGATPSTGDAGGRSRRRGSSVPEPVA</sequence>
<keyword evidence="2" id="KW-1003">Cell membrane</keyword>
<feature type="region of interest" description="Disordered" evidence="6">
    <location>
        <begin position="798"/>
        <end position="823"/>
    </location>
</feature>
<organism evidence="9">
    <name type="scientific">Paraconexibacter sp. AEG42_29</name>
    <dbReference type="NCBI Taxonomy" id="2997339"/>
    <lineage>
        <taxon>Bacteria</taxon>
        <taxon>Bacillati</taxon>
        <taxon>Actinomycetota</taxon>
        <taxon>Thermoleophilia</taxon>
        <taxon>Solirubrobacterales</taxon>
        <taxon>Paraconexibacteraceae</taxon>
        <taxon>Paraconexibacter</taxon>
    </lineage>
</organism>
<accession>A0AAU7B194</accession>
<evidence type="ECO:0000256" key="2">
    <source>
        <dbReference type="ARBA" id="ARBA00022475"/>
    </source>
</evidence>
<feature type="transmembrane region" description="Helical" evidence="7">
    <location>
        <begin position="667"/>
        <end position="689"/>
    </location>
</feature>
<dbReference type="Gene3D" id="1.20.1640.10">
    <property type="entry name" value="Multidrug efflux transporter AcrB transmembrane domain"/>
    <property type="match status" value="2"/>
</dbReference>
<dbReference type="InterPro" id="IPR004869">
    <property type="entry name" value="MMPL_dom"/>
</dbReference>
<evidence type="ECO:0000259" key="8">
    <source>
        <dbReference type="PROSITE" id="PS50156"/>
    </source>
</evidence>
<feature type="transmembrane region" description="Helical" evidence="7">
    <location>
        <begin position="743"/>
        <end position="762"/>
    </location>
</feature>
<feature type="transmembrane region" description="Helical" evidence="7">
    <location>
        <begin position="768"/>
        <end position="794"/>
    </location>
</feature>
<evidence type="ECO:0000256" key="3">
    <source>
        <dbReference type="ARBA" id="ARBA00022692"/>
    </source>
</evidence>
<keyword evidence="5 7" id="KW-0472">Membrane</keyword>
<dbReference type="PANTHER" id="PTHR33406:SF13">
    <property type="entry name" value="MEMBRANE PROTEIN YDFJ"/>
    <property type="match status" value="1"/>
</dbReference>
<dbReference type="EMBL" id="CP114014">
    <property type="protein sequence ID" value="XAY07640.1"/>
    <property type="molecule type" value="Genomic_DNA"/>
</dbReference>
<proteinExistence type="predicted"/>
<feature type="transmembrane region" description="Helical" evidence="7">
    <location>
        <begin position="307"/>
        <end position="325"/>
    </location>
</feature>
<dbReference type="GO" id="GO:0005886">
    <property type="term" value="C:plasma membrane"/>
    <property type="evidence" value="ECO:0007669"/>
    <property type="project" value="UniProtKB-SubCell"/>
</dbReference>
<feature type="domain" description="SSD" evidence="8">
    <location>
        <begin position="702"/>
        <end position="793"/>
    </location>
</feature>
<feature type="transmembrane region" description="Helical" evidence="7">
    <location>
        <begin position="643"/>
        <end position="660"/>
    </location>
</feature>
<feature type="transmembrane region" description="Helical" evidence="7">
    <location>
        <begin position="382"/>
        <end position="401"/>
    </location>
</feature>
<dbReference type="PANTHER" id="PTHR33406">
    <property type="entry name" value="MEMBRANE PROTEIN MJ1562-RELATED"/>
    <property type="match status" value="1"/>
</dbReference>
<evidence type="ECO:0000256" key="1">
    <source>
        <dbReference type="ARBA" id="ARBA00004651"/>
    </source>
</evidence>
<name>A0AAU7B194_9ACTN</name>
<evidence type="ECO:0000313" key="9">
    <source>
        <dbReference type="EMBL" id="XAY07640.1"/>
    </source>
</evidence>
<feature type="transmembrane region" description="Helical" evidence="7">
    <location>
        <begin position="281"/>
        <end position="300"/>
    </location>
</feature>
<comment type="subcellular location">
    <subcellularLocation>
        <location evidence="1">Cell membrane</location>
        <topology evidence="1">Multi-pass membrane protein</topology>
    </subcellularLocation>
</comment>
<keyword evidence="3 7" id="KW-0812">Transmembrane</keyword>
<evidence type="ECO:0000256" key="6">
    <source>
        <dbReference type="SAM" id="MobiDB-lite"/>
    </source>
</evidence>
<protein>
    <recommendedName>
        <fullName evidence="8">SSD domain-containing protein</fullName>
    </recommendedName>
</protein>
<feature type="transmembrane region" description="Helical" evidence="7">
    <location>
        <begin position="454"/>
        <end position="475"/>
    </location>
</feature>
<reference evidence="9" key="1">
    <citation type="submission" date="2022-12" db="EMBL/GenBank/DDBJ databases">
        <title>Paraconexibacter alkalitolerans sp. nov. and Baekduia alba sp. nov., isolated from soil and emended description of the genera Paraconexibacter (Chun et al., 2020) and Baekduia (An et al., 2020).</title>
        <authorList>
            <person name="Vieira S."/>
            <person name="Huber K.J."/>
            <person name="Geppert A."/>
            <person name="Wolf J."/>
            <person name="Neumann-Schaal M."/>
            <person name="Muesken M."/>
            <person name="Overmann J."/>
        </authorList>
    </citation>
    <scope>NUCLEOTIDE SEQUENCE</scope>
    <source>
        <strain evidence="9">AEG42_29</strain>
    </source>
</reference>
<dbReference type="AlphaFoldDB" id="A0AAU7B194"/>
<evidence type="ECO:0000256" key="7">
    <source>
        <dbReference type="SAM" id="Phobius"/>
    </source>
</evidence>
<evidence type="ECO:0000256" key="4">
    <source>
        <dbReference type="ARBA" id="ARBA00022989"/>
    </source>
</evidence>
<dbReference type="KEGG" id="parq:DSM112329_04528"/>